<keyword evidence="1" id="KW-0732">Signal</keyword>
<keyword evidence="3" id="KW-1185">Reference proteome</keyword>
<dbReference type="EMBL" id="VOQQ01000001">
    <property type="protein sequence ID" value="TXC63528.1"/>
    <property type="molecule type" value="Genomic_DNA"/>
</dbReference>
<feature type="signal peptide" evidence="1">
    <location>
        <begin position="1"/>
        <end position="23"/>
    </location>
</feature>
<comment type="caution">
    <text evidence="2">The sequence shown here is derived from an EMBL/GenBank/DDBJ whole genome shotgun (WGS) entry which is preliminary data.</text>
</comment>
<accession>A0A5C6TV07</accession>
<dbReference type="AlphaFoldDB" id="A0A5C6TV07"/>
<evidence type="ECO:0000313" key="3">
    <source>
        <dbReference type="Proteomes" id="UP000321249"/>
    </source>
</evidence>
<protein>
    <recommendedName>
        <fullName evidence="4">DUF2219 family protein</fullName>
    </recommendedName>
</protein>
<sequence length="339" mass="35659">MLRSFLRILGGAALILAPQAAAAGISLSPRAVIYFDNGEQRQQGIDAFPIPTDALAGLNDQIRALAGPDAALSGAVGEGGGSARQIVFPMFGGSITVGGQQTQVTFTGLYGTAETSSRIVVPLNLALTAGGFTATDLLSTVAEGRATYRRIDLELTVQHRLDERFALIGGVRYERVRSRATLDAITTSSTNIANLVALLSGSGPVDLGLSQGEQRLDLGAVSESWSLRGGAAAFVPFARRQLVYVNGMVHVSRAPALTAQALLTDLDGGGTLDLSTRRPSETSVGPDISVGILSRFSDRVALDIRYRGIFYFPLSGVRSFDDPRVNHGLNLGLTFALGR</sequence>
<dbReference type="OrthoDB" id="7412988at2"/>
<evidence type="ECO:0008006" key="4">
    <source>
        <dbReference type="Google" id="ProtNLM"/>
    </source>
</evidence>
<feature type="chain" id="PRO_5022964494" description="DUF2219 family protein" evidence="1">
    <location>
        <begin position="24"/>
        <end position="339"/>
    </location>
</feature>
<dbReference type="RefSeq" id="WP_147042934.1">
    <property type="nucleotide sequence ID" value="NZ_BAABIR010000003.1"/>
</dbReference>
<organism evidence="2 3">
    <name type="scientific">Allosphingosinicella ginsenosidimutans</name>
    <dbReference type="NCBI Taxonomy" id="1176539"/>
    <lineage>
        <taxon>Bacteria</taxon>
        <taxon>Pseudomonadati</taxon>
        <taxon>Pseudomonadota</taxon>
        <taxon>Alphaproteobacteria</taxon>
        <taxon>Sphingomonadales</taxon>
        <taxon>Sphingomonadaceae</taxon>
        <taxon>Allosphingosinicella</taxon>
    </lineage>
</organism>
<evidence type="ECO:0000256" key="1">
    <source>
        <dbReference type="SAM" id="SignalP"/>
    </source>
</evidence>
<dbReference type="Proteomes" id="UP000321249">
    <property type="component" value="Unassembled WGS sequence"/>
</dbReference>
<proteinExistence type="predicted"/>
<reference evidence="2 3" key="1">
    <citation type="journal article" date="2015" name="J. Microbiol.">
        <title>Sphingosinicella ginsenosidimutans sp. nov., with ginsenoside converting activity.</title>
        <authorList>
            <person name="Kim J.K."/>
            <person name="Kang M.S."/>
            <person name="Park S.C."/>
            <person name="Kim K.M."/>
            <person name="Choi K."/>
            <person name="Yoon M.H."/>
            <person name="Im W.T."/>
        </authorList>
    </citation>
    <scope>NUCLEOTIDE SEQUENCE [LARGE SCALE GENOMIC DNA]</scope>
    <source>
        <strain evidence="2 3">BS-11</strain>
    </source>
</reference>
<evidence type="ECO:0000313" key="2">
    <source>
        <dbReference type="EMBL" id="TXC63528.1"/>
    </source>
</evidence>
<name>A0A5C6TV07_9SPHN</name>
<gene>
    <name evidence="2" type="ORF">FRZ32_07550</name>
</gene>